<evidence type="ECO:0000256" key="2">
    <source>
        <dbReference type="ARBA" id="ARBA00022771"/>
    </source>
</evidence>
<keyword evidence="2 4" id="KW-0863">Zinc-finger</keyword>
<dbReference type="Gramene" id="AUR62016998-RA">
    <property type="protein sequence ID" value="AUR62016998-RA:cds"/>
    <property type="gene ID" value="AUR62016998"/>
</dbReference>
<dbReference type="InterPro" id="IPR006564">
    <property type="entry name" value="Znf_PMZ"/>
</dbReference>
<dbReference type="SMART" id="SM00575">
    <property type="entry name" value="ZnF_PMZ"/>
    <property type="match status" value="1"/>
</dbReference>
<reference evidence="7" key="2">
    <citation type="submission" date="2021-03" db="UniProtKB">
        <authorList>
            <consortium name="EnsemblPlants"/>
        </authorList>
    </citation>
    <scope>IDENTIFICATION</scope>
</reference>
<evidence type="ECO:0000256" key="5">
    <source>
        <dbReference type="SAM" id="MobiDB-lite"/>
    </source>
</evidence>
<evidence type="ECO:0000256" key="3">
    <source>
        <dbReference type="ARBA" id="ARBA00022833"/>
    </source>
</evidence>
<evidence type="ECO:0000256" key="1">
    <source>
        <dbReference type="ARBA" id="ARBA00022723"/>
    </source>
</evidence>
<dbReference type="EnsemblPlants" id="AUR62016998-RA">
    <property type="protein sequence ID" value="AUR62016998-RA:cds"/>
    <property type="gene ID" value="AUR62016998"/>
</dbReference>
<dbReference type="PROSITE" id="PS50966">
    <property type="entry name" value="ZF_SWIM"/>
    <property type="match status" value="1"/>
</dbReference>
<feature type="region of interest" description="Disordered" evidence="5">
    <location>
        <begin position="180"/>
        <end position="230"/>
    </location>
</feature>
<dbReference type="Pfam" id="PF04434">
    <property type="entry name" value="SWIM"/>
    <property type="match status" value="1"/>
</dbReference>
<evidence type="ECO:0000313" key="7">
    <source>
        <dbReference type="EnsemblPlants" id="AUR62016998-RA:cds"/>
    </source>
</evidence>
<dbReference type="AlphaFoldDB" id="A0A803LPW9"/>
<dbReference type="InterPro" id="IPR007527">
    <property type="entry name" value="Znf_SWIM"/>
</dbReference>
<dbReference type="Proteomes" id="UP000596660">
    <property type="component" value="Unplaced"/>
</dbReference>
<dbReference type="GO" id="GO:0008270">
    <property type="term" value="F:zinc ion binding"/>
    <property type="evidence" value="ECO:0007669"/>
    <property type="project" value="UniProtKB-KW"/>
</dbReference>
<keyword evidence="1" id="KW-0479">Metal-binding</keyword>
<sequence length="230" mass="25790">MVTQNDTTKPSKARPTGELVPVVGTVEENVIRNNEDIVDLDDEVVSEVGSDDEGPVYPEFNPKEGLKSFTSVIMPTVLKMVHRGLQQVSNMRVSQADLMEFEVDDLEYTYVVNLETKSCSCNRWTLMGIPYWHALAYIQLRRLDIENFIHRAYHVETYTKAYAPTFKAMPGHQQWEVTPYPRPLPLNKCPSPPIDKPKRQPRRPKKVEAAGQAVAGKPVAGQAAGATSSH</sequence>
<keyword evidence="3" id="KW-0862">Zinc</keyword>
<name>A0A803LPW9_CHEQI</name>
<feature type="compositionally biased region" description="Pro residues" evidence="5">
    <location>
        <begin position="180"/>
        <end position="194"/>
    </location>
</feature>
<evidence type="ECO:0000313" key="8">
    <source>
        <dbReference type="Proteomes" id="UP000596660"/>
    </source>
</evidence>
<accession>A0A803LPW9</accession>
<proteinExistence type="predicted"/>
<organism evidence="7 8">
    <name type="scientific">Chenopodium quinoa</name>
    <name type="common">Quinoa</name>
    <dbReference type="NCBI Taxonomy" id="63459"/>
    <lineage>
        <taxon>Eukaryota</taxon>
        <taxon>Viridiplantae</taxon>
        <taxon>Streptophyta</taxon>
        <taxon>Embryophyta</taxon>
        <taxon>Tracheophyta</taxon>
        <taxon>Spermatophyta</taxon>
        <taxon>Magnoliopsida</taxon>
        <taxon>eudicotyledons</taxon>
        <taxon>Gunneridae</taxon>
        <taxon>Pentapetalae</taxon>
        <taxon>Caryophyllales</taxon>
        <taxon>Chenopodiaceae</taxon>
        <taxon>Chenopodioideae</taxon>
        <taxon>Atripliceae</taxon>
        <taxon>Chenopodium</taxon>
    </lineage>
</organism>
<evidence type="ECO:0000256" key="4">
    <source>
        <dbReference type="PROSITE-ProRule" id="PRU00325"/>
    </source>
</evidence>
<dbReference type="PANTHER" id="PTHR31973:SF187">
    <property type="entry name" value="MUTATOR TRANSPOSASE MUDRA PROTEIN"/>
    <property type="match status" value="1"/>
</dbReference>
<feature type="domain" description="SWIM-type" evidence="6">
    <location>
        <begin position="110"/>
        <end position="142"/>
    </location>
</feature>
<protein>
    <recommendedName>
        <fullName evidence="6">SWIM-type domain-containing protein</fullName>
    </recommendedName>
</protein>
<evidence type="ECO:0000259" key="6">
    <source>
        <dbReference type="PROSITE" id="PS50966"/>
    </source>
</evidence>
<dbReference type="PANTHER" id="PTHR31973">
    <property type="entry name" value="POLYPROTEIN, PUTATIVE-RELATED"/>
    <property type="match status" value="1"/>
</dbReference>
<reference evidence="7" key="1">
    <citation type="journal article" date="2017" name="Nature">
        <title>The genome of Chenopodium quinoa.</title>
        <authorList>
            <person name="Jarvis D.E."/>
            <person name="Ho Y.S."/>
            <person name="Lightfoot D.J."/>
            <person name="Schmoeckel S.M."/>
            <person name="Li B."/>
            <person name="Borm T.J.A."/>
            <person name="Ohyanagi H."/>
            <person name="Mineta K."/>
            <person name="Michell C.T."/>
            <person name="Saber N."/>
            <person name="Kharbatia N.M."/>
            <person name="Rupper R.R."/>
            <person name="Sharp A.R."/>
            <person name="Dally N."/>
            <person name="Boughton B.A."/>
            <person name="Woo Y.H."/>
            <person name="Gao G."/>
            <person name="Schijlen E.G.W.M."/>
            <person name="Guo X."/>
            <person name="Momin A.A."/>
            <person name="Negrao S."/>
            <person name="Al-Babili S."/>
            <person name="Gehring C."/>
            <person name="Roessner U."/>
            <person name="Jung C."/>
            <person name="Murphy K."/>
            <person name="Arold S.T."/>
            <person name="Gojobori T."/>
            <person name="van der Linden C.G."/>
            <person name="van Loo E.N."/>
            <person name="Jellen E.N."/>
            <person name="Maughan P.J."/>
            <person name="Tester M."/>
        </authorList>
    </citation>
    <scope>NUCLEOTIDE SEQUENCE [LARGE SCALE GENOMIC DNA]</scope>
    <source>
        <strain evidence="7">cv. PI 614886</strain>
    </source>
</reference>
<keyword evidence="8" id="KW-1185">Reference proteome</keyword>